<protein>
    <submittedName>
        <fullName evidence="4">YHYH protein</fullName>
    </submittedName>
</protein>
<dbReference type="Pfam" id="PF14240">
    <property type="entry name" value="YHYH"/>
    <property type="match status" value="1"/>
</dbReference>
<evidence type="ECO:0000313" key="4">
    <source>
        <dbReference type="EMBL" id="SFR44994.1"/>
    </source>
</evidence>
<evidence type="ECO:0000256" key="2">
    <source>
        <dbReference type="SAM" id="SignalP"/>
    </source>
</evidence>
<gene>
    <name evidence="4" type="ORF">SAMN04488005_2094</name>
</gene>
<feature type="signal peptide" evidence="2">
    <location>
        <begin position="1"/>
        <end position="35"/>
    </location>
</feature>
<reference evidence="5" key="1">
    <citation type="submission" date="2016-10" db="EMBL/GenBank/DDBJ databases">
        <authorList>
            <person name="Varghese N."/>
            <person name="Submissions S."/>
        </authorList>
    </citation>
    <scope>NUCLEOTIDE SEQUENCE [LARGE SCALE GENOMIC DNA]</scope>
    <source>
        <strain evidence="5">DSM 26879</strain>
    </source>
</reference>
<feature type="domain" description="YHYH" evidence="3">
    <location>
        <begin position="107"/>
        <end position="201"/>
    </location>
</feature>
<dbReference type="OrthoDB" id="9796530at2"/>
<name>A0A1I6GS08_9RHOB</name>
<evidence type="ECO:0000259" key="3">
    <source>
        <dbReference type="Pfam" id="PF14240"/>
    </source>
</evidence>
<feature type="chain" id="PRO_5011768325" evidence="2">
    <location>
        <begin position="36"/>
        <end position="332"/>
    </location>
</feature>
<keyword evidence="2" id="KW-0732">Signal</keyword>
<sequence length="332" mass="34747">MNIALHRDTKTLKTGAGLLLISACVGIGGATAAQAHDDHCAAIAGSVVDAGFADSVTVTCSDTHATIRSDTYPDHDLMTGITGTNEQVPVPADYAAPVILVPELGDTPLTRDAALGVAVNGVPIYDYTGGGEMSQTDLAHHQAQHDTVQTGQLDICGGHAGRGDDYHYHAAPVCMIAQMDNAGPNAVIGWAFDGFPIYGDTNPDGSVIADGVLDVCNGQPDVQFGYRYHTSQDAPYIVQCLMGVVADFDALPRVAPLVAAAGGGATPGRPPQGGVEGLVYSEDENGQRRMDYRYAGEDYYIRYAPAATQGCYDFETKTVTNAGALQSGEYCR</sequence>
<dbReference type="AlphaFoldDB" id="A0A1I6GS08"/>
<dbReference type="EMBL" id="FOYP01000001">
    <property type="protein sequence ID" value="SFR44994.1"/>
    <property type="molecule type" value="Genomic_DNA"/>
</dbReference>
<dbReference type="STRING" id="390270.SAMN04488005_2094"/>
<dbReference type="RefSeq" id="WP_090199656.1">
    <property type="nucleotide sequence ID" value="NZ_FOYP01000001.1"/>
</dbReference>
<accession>A0A1I6GS08</accession>
<proteinExistence type="predicted"/>
<dbReference type="Proteomes" id="UP000199478">
    <property type="component" value="Unassembled WGS sequence"/>
</dbReference>
<dbReference type="PROSITE" id="PS51257">
    <property type="entry name" value="PROKAR_LIPOPROTEIN"/>
    <property type="match status" value="1"/>
</dbReference>
<dbReference type="InterPro" id="IPR025924">
    <property type="entry name" value="YHYH_dom"/>
</dbReference>
<evidence type="ECO:0000313" key="5">
    <source>
        <dbReference type="Proteomes" id="UP000199478"/>
    </source>
</evidence>
<evidence type="ECO:0000256" key="1">
    <source>
        <dbReference type="SAM" id="MobiDB-lite"/>
    </source>
</evidence>
<organism evidence="4 5">
    <name type="scientific">Yoonia tamlensis</name>
    <dbReference type="NCBI Taxonomy" id="390270"/>
    <lineage>
        <taxon>Bacteria</taxon>
        <taxon>Pseudomonadati</taxon>
        <taxon>Pseudomonadota</taxon>
        <taxon>Alphaproteobacteria</taxon>
        <taxon>Rhodobacterales</taxon>
        <taxon>Paracoccaceae</taxon>
        <taxon>Yoonia</taxon>
    </lineage>
</organism>
<keyword evidence="5" id="KW-1185">Reference proteome</keyword>
<feature type="region of interest" description="Disordered" evidence="1">
    <location>
        <begin position="262"/>
        <end position="282"/>
    </location>
</feature>